<dbReference type="Pfam" id="PF11911">
    <property type="entry name" value="DUF3429"/>
    <property type="match status" value="1"/>
</dbReference>
<evidence type="ECO:0000256" key="1">
    <source>
        <dbReference type="SAM" id="Phobius"/>
    </source>
</evidence>
<sequence length="156" mass="17033">MKAGTDATGSAADTNTYHWLGYAGLVPFVVPALAFIINGSTLWFHLFSSYSLLIMSFMAGTWWGSEIRSGAPRLGWMVLSNIIALAGWLTFAYGMTHETNPETLAMAFLLVQSGNFIVLGWLDVSGRSGLITGGYALFRLRLTIVVVLCHLFMLFA</sequence>
<keyword evidence="1" id="KW-1133">Transmembrane helix</keyword>
<evidence type="ECO:0000313" key="2">
    <source>
        <dbReference type="EMBL" id="GAA3967521.1"/>
    </source>
</evidence>
<organism evidence="2 3">
    <name type="scientific">Allohahella marinimesophila</name>
    <dbReference type="NCBI Taxonomy" id="1054972"/>
    <lineage>
        <taxon>Bacteria</taxon>
        <taxon>Pseudomonadati</taxon>
        <taxon>Pseudomonadota</taxon>
        <taxon>Gammaproteobacteria</taxon>
        <taxon>Oceanospirillales</taxon>
        <taxon>Hahellaceae</taxon>
        <taxon>Allohahella</taxon>
    </lineage>
</organism>
<comment type="caution">
    <text evidence="2">The sequence shown here is derived from an EMBL/GenBank/DDBJ whole genome shotgun (WGS) entry which is preliminary data.</text>
</comment>
<keyword evidence="3" id="KW-1185">Reference proteome</keyword>
<feature type="transmembrane region" description="Helical" evidence="1">
    <location>
        <begin position="74"/>
        <end position="93"/>
    </location>
</feature>
<proteinExistence type="predicted"/>
<feature type="transmembrane region" description="Helical" evidence="1">
    <location>
        <begin position="43"/>
        <end position="62"/>
    </location>
</feature>
<gene>
    <name evidence="2" type="ORF">GCM10022278_26600</name>
</gene>
<dbReference type="InterPro" id="IPR021836">
    <property type="entry name" value="DUF3429"/>
</dbReference>
<dbReference type="EMBL" id="BAABBO010000011">
    <property type="protein sequence ID" value="GAA3967521.1"/>
    <property type="molecule type" value="Genomic_DNA"/>
</dbReference>
<reference evidence="3" key="1">
    <citation type="journal article" date="2019" name="Int. J. Syst. Evol. Microbiol.">
        <title>The Global Catalogue of Microorganisms (GCM) 10K type strain sequencing project: providing services to taxonomists for standard genome sequencing and annotation.</title>
        <authorList>
            <consortium name="The Broad Institute Genomics Platform"/>
            <consortium name="The Broad Institute Genome Sequencing Center for Infectious Disease"/>
            <person name="Wu L."/>
            <person name="Ma J."/>
        </authorList>
    </citation>
    <scope>NUCLEOTIDE SEQUENCE [LARGE SCALE GENOMIC DNA]</scope>
    <source>
        <strain evidence="3">JCM 17555</strain>
    </source>
</reference>
<evidence type="ECO:0008006" key="4">
    <source>
        <dbReference type="Google" id="ProtNLM"/>
    </source>
</evidence>
<name>A0ABP7PL89_9GAMM</name>
<evidence type="ECO:0000313" key="3">
    <source>
        <dbReference type="Proteomes" id="UP001501337"/>
    </source>
</evidence>
<keyword evidence="1" id="KW-0472">Membrane</keyword>
<dbReference type="RefSeq" id="WP_344807142.1">
    <property type="nucleotide sequence ID" value="NZ_BAABBO010000011.1"/>
</dbReference>
<keyword evidence="1" id="KW-0812">Transmembrane</keyword>
<dbReference type="Proteomes" id="UP001501337">
    <property type="component" value="Unassembled WGS sequence"/>
</dbReference>
<protein>
    <recommendedName>
        <fullName evidence="4">DUF3429 domain-containing protein</fullName>
    </recommendedName>
</protein>
<feature type="transmembrane region" description="Helical" evidence="1">
    <location>
        <begin position="136"/>
        <end position="155"/>
    </location>
</feature>
<accession>A0ABP7PL89</accession>
<feature type="transmembrane region" description="Helical" evidence="1">
    <location>
        <begin position="19"/>
        <end position="37"/>
    </location>
</feature>
<feature type="transmembrane region" description="Helical" evidence="1">
    <location>
        <begin position="105"/>
        <end position="124"/>
    </location>
</feature>